<dbReference type="SUPFAM" id="SSF81665">
    <property type="entry name" value="Calcium ATPase, transmembrane domain M"/>
    <property type="match status" value="1"/>
</dbReference>
<evidence type="ECO:0000313" key="3">
    <source>
        <dbReference type="Ensembl" id="ENSSGRP00000078575.1"/>
    </source>
</evidence>
<evidence type="ECO:0000256" key="1">
    <source>
        <dbReference type="SAM" id="Phobius"/>
    </source>
</evidence>
<dbReference type="Gene3D" id="2.70.150.10">
    <property type="entry name" value="Calcium-transporting ATPase, cytoplasmic transduction domain A"/>
    <property type="match status" value="1"/>
</dbReference>
<keyword evidence="1" id="KW-0812">Transmembrane</keyword>
<dbReference type="GO" id="GO:0005802">
    <property type="term" value="C:trans-Golgi network"/>
    <property type="evidence" value="ECO:0007669"/>
    <property type="project" value="TreeGrafter"/>
</dbReference>
<feature type="transmembrane region" description="Helical" evidence="1">
    <location>
        <begin position="38"/>
        <end position="67"/>
    </location>
</feature>
<evidence type="ECO:0000313" key="4">
    <source>
        <dbReference type="Proteomes" id="UP000472262"/>
    </source>
</evidence>
<dbReference type="GO" id="GO:0045332">
    <property type="term" value="P:phospholipid translocation"/>
    <property type="evidence" value="ECO:0007669"/>
    <property type="project" value="TreeGrafter"/>
</dbReference>
<evidence type="ECO:0000259" key="2">
    <source>
        <dbReference type="Pfam" id="PF16209"/>
    </source>
</evidence>
<keyword evidence="1" id="KW-1133">Transmembrane helix</keyword>
<proteinExistence type="predicted"/>
<dbReference type="SUPFAM" id="SSF81653">
    <property type="entry name" value="Calcium ATPase, transduction domain A"/>
    <property type="match status" value="1"/>
</dbReference>
<feature type="transmembrane region" description="Helical" evidence="1">
    <location>
        <begin position="262"/>
        <end position="288"/>
    </location>
</feature>
<dbReference type="Pfam" id="PF16209">
    <property type="entry name" value="PhoLip_ATPase_N"/>
    <property type="match status" value="1"/>
</dbReference>
<dbReference type="InterPro" id="IPR032631">
    <property type="entry name" value="P-type_ATPase_N"/>
</dbReference>
<keyword evidence="1" id="KW-0472">Membrane</keyword>
<sequence length="289" mass="32816">QAIFTSQCFNCIMTSKYNIITFLPVNLFEQFQEVANTYFLFLLILQLIPQISSLSWFTTIVPLVLVLSITAVKDATDDYVTLMYTVYVLQADLLLLSSSEPHGLCYIETAELDGETNMKVRQSLSVTSELGDPNNLARFDGEVVCEPPNNKLDRFCGTLYWKDCKYPLSNQNMLLRGCVLRNTETCYGLVIFAGPDTKLMQNSGRTKFKRTSIDRLMNTLVLWIFGFLVCMGVILAIGNAVWEKEVGALFQSFLPWDPPVDNFLFSAFLSFWSYVIILNTVVPISLYVR</sequence>
<dbReference type="InterPro" id="IPR023298">
    <property type="entry name" value="ATPase_P-typ_TM_dom_sf"/>
</dbReference>
<feature type="transmembrane region" description="Helical" evidence="1">
    <location>
        <begin position="220"/>
        <end position="242"/>
    </location>
</feature>
<protein>
    <recommendedName>
        <fullName evidence="2">P-type ATPase N-terminal domain-containing protein</fullName>
    </recommendedName>
</protein>
<feature type="domain" description="P-type ATPase N-terminal" evidence="2">
    <location>
        <begin position="8"/>
        <end position="60"/>
    </location>
</feature>
<dbReference type="GO" id="GO:0005886">
    <property type="term" value="C:plasma membrane"/>
    <property type="evidence" value="ECO:0007669"/>
    <property type="project" value="TreeGrafter"/>
</dbReference>
<name>A0A672QR73_SINGR</name>
<dbReference type="PANTHER" id="PTHR24092">
    <property type="entry name" value="PROBABLE PHOSPHOLIPID-TRANSPORTING ATPASE"/>
    <property type="match status" value="1"/>
</dbReference>
<accession>A0A672QR73</accession>
<dbReference type="GO" id="GO:0007030">
    <property type="term" value="P:Golgi organization"/>
    <property type="evidence" value="ECO:0007669"/>
    <property type="project" value="TreeGrafter"/>
</dbReference>
<reference evidence="3" key="2">
    <citation type="submission" date="2025-09" db="UniProtKB">
        <authorList>
            <consortium name="Ensembl"/>
        </authorList>
    </citation>
    <scope>IDENTIFICATION</scope>
</reference>
<dbReference type="AlphaFoldDB" id="A0A672QR73"/>
<dbReference type="Proteomes" id="UP000472262">
    <property type="component" value="Unassembled WGS sequence"/>
</dbReference>
<reference evidence="3" key="1">
    <citation type="submission" date="2025-08" db="UniProtKB">
        <authorList>
            <consortium name="Ensembl"/>
        </authorList>
    </citation>
    <scope>IDENTIFICATION</scope>
</reference>
<dbReference type="Ensembl" id="ENSSGRT00000083678.1">
    <property type="protein sequence ID" value="ENSSGRP00000078575.1"/>
    <property type="gene ID" value="ENSSGRG00000039806.1"/>
</dbReference>
<dbReference type="PANTHER" id="PTHR24092:SF46">
    <property type="entry name" value="PHOSPHOLIPID-TRANSPORTING ATPASE ID"/>
    <property type="match status" value="1"/>
</dbReference>
<keyword evidence="4" id="KW-1185">Reference proteome</keyword>
<dbReference type="InterPro" id="IPR008250">
    <property type="entry name" value="ATPase_P-typ_transduc_dom_A_sf"/>
</dbReference>
<organism evidence="3 4">
    <name type="scientific">Sinocyclocheilus grahami</name>
    <name type="common">Dianchi golden-line fish</name>
    <name type="synonym">Barbus grahami</name>
    <dbReference type="NCBI Taxonomy" id="75366"/>
    <lineage>
        <taxon>Eukaryota</taxon>
        <taxon>Metazoa</taxon>
        <taxon>Chordata</taxon>
        <taxon>Craniata</taxon>
        <taxon>Vertebrata</taxon>
        <taxon>Euteleostomi</taxon>
        <taxon>Actinopterygii</taxon>
        <taxon>Neopterygii</taxon>
        <taxon>Teleostei</taxon>
        <taxon>Ostariophysi</taxon>
        <taxon>Cypriniformes</taxon>
        <taxon>Cyprinidae</taxon>
        <taxon>Cyprininae</taxon>
        <taxon>Sinocyclocheilus</taxon>
    </lineage>
</organism>
<dbReference type="GO" id="GO:0140326">
    <property type="term" value="F:ATPase-coupled intramembrane lipid transporter activity"/>
    <property type="evidence" value="ECO:0007669"/>
    <property type="project" value="TreeGrafter"/>
</dbReference>
<dbReference type="InParanoid" id="A0A672QR73"/>